<evidence type="ECO:0000256" key="2">
    <source>
        <dbReference type="ARBA" id="ARBA00023186"/>
    </source>
</evidence>
<dbReference type="RefSeq" id="WP_224041830.1">
    <property type="nucleotide sequence ID" value="NZ_CAJZAH010000002.1"/>
</dbReference>
<proteinExistence type="inferred from homology"/>
<dbReference type="InterPro" id="IPR002669">
    <property type="entry name" value="UreD"/>
</dbReference>
<dbReference type="Proteomes" id="UP000721236">
    <property type="component" value="Unassembled WGS sequence"/>
</dbReference>
<gene>
    <name evidence="3 4" type="primary">ureD</name>
    <name evidence="4" type="ORF">LMG21510_02260</name>
</gene>
<accession>A0ABM8X0M7</accession>
<name>A0ABM8X0M7_9BURK</name>
<organism evidence="4 5">
    <name type="scientific">Cupriavidus respiraculi</name>
    <dbReference type="NCBI Taxonomy" id="195930"/>
    <lineage>
        <taxon>Bacteria</taxon>
        <taxon>Pseudomonadati</taxon>
        <taxon>Pseudomonadota</taxon>
        <taxon>Betaproteobacteria</taxon>
        <taxon>Burkholderiales</taxon>
        <taxon>Burkholderiaceae</taxon>
        <taxon>Cupriavidus</taxon>
    </lineage>
</organism>
<reference evidence="4 5" key="1">
    <citation type="submission" date="2021-08" db="EMBL/GenBank/DDBJ databases">
        <authorList>
            <person name="Peeters C."/>
        </authorList>
    </citation>
    <scope>NUCLEOTIDE SEQUENCE [LARGE SCALE GENOMIC DNA]</scope>
    <source>
        <strain evidence="4 5">LMG 21510</strain>
    </source>
</reference>
<dbReference type="Pfam" id="PF01774">
    <property type="entry name" value="UreD"/>
    <property type="match status" value="1"/>
</dbReference>
<comment type="function">
    <text evidence="3">Required for maturation of urease via the functional incorporation of the urease nickel metallocenter.</text>
</comment>
<keyword evidence="5" id="KW-1185">Reference proteome</keyword>
<comment type="caution">
    <text evidence="4">The sequence shown here is derived from an EMBL/GenBank/DDBJ whole genome shotgun (WGS) entry which is preliminary data.</text>
</comment>
<evidence type="ECO:0000256" key="3">
    <source>
        <dbReference type="HAMAP-Rule" id="MF_01384"/>
    </source>
</evidence>
<comment type="similarity">
    <text evidence="1 3">Belongs to the UreD family.</text>
</comment>
<evidence type="ECO:0000313" key="4">
    <source>
        <dbReference type="EMBL" id="CAG9173426.1"/>
    </source>
</evidence>
<keyword evidence="3" id="KW-0996">Nickel insertion</keyword>
<evidence type="ECO:0000313" key="5">
    <source>
        <dbReference type="Proteomes" id="UP000721236"/>
    </source>
</evidence>
<dbReference type="PANTHER" id="PTHR33643">
    <property type="entry name" value="UREASE ACCESSORY PROTEIN D"/>
    <property type="match status" value="1"/>
</dbReference>
<dbReference type="HAMAP" id="MF_01384">
    <property type="entry name" value="UreD"/>
    <property type="match status" value="1"/>
</dbReference>
<sequence length="301" mass="31807">MRHPEFPAGAVAPSAVPPVAPPPWPASLRLRFAQRAARSTLVERRHCGPLSVQKALYPEGGICHAVMLHPPAGIAGGDTLDIDVAVEEGAHAVLATPGATKWYKSLGRDAAQTVRITVAEGAKLDWLPQENIVFDDARAHLDTTVAVMPGGSAIGWDAVVLGRQASGEQWSRGAVRLDTRVLAAGRPLWVEQSLLEADSPLRHARAGLDGLPVMATLWAVGAGATQELAEQLAAQLPYEAKLRAGVTCLAHGGQHGGTPMLLLRVLGDGIEPVRALMVAAWTALREPIHGVPARPLRLWAT</sequence>
<comment type="subunit">
    <text evidence="3">UreD, UreF and UreG form a complex that acts as a GTP-hydrolysis-dependent molecular chaperone, activating the urease apoprotein by helping to assemble the nickel containing metallocenter of UreC. The UreE protein probably delivers the nickel.</text>
</comment>
<dbReference type="EMBL" id="CAJZAH010000002">
    <property type="protein sequence ID" value="CAG9173426.1"/>
    <property type="molecule type" value="Genomic_DNA"/>
</dbReference>
<comment type="subcellular location">
    <subcellularLocation>
        <location evidence="3">Cytoplasm</location>
    </subcellularLocation>
</comment>
<protein>
    <recommendedName>
        <fullName evidence="3">Urease accessory protein UreD</fullName>
    </recommendedName>
</protein>
<evidence type="ECO:0000256" key="1">
    <source>
        <dbReference type="ARBA" id="ARBA00007177"/>
    </source>
</evidence>
<keyword evidence="2 3" id="KW-0143">Chaperone</keyword>
<dbReference type="PANTHER" id="PTHR33643:SF1">
    <property type="entry name" value="UREASE ACCESSORY PROTEIN D"/>
    <property type="match status" value="1"/>
</dbReference>
<keyword evidence="3" id="KW-0963">Cytoplasm</keyword>